<evidence type="ECO:0000313" key="9">
    <source>
        <dbReference type="EMBL" id="MCG6658393.1"/>
    </source>
</evidence>
<comment type="similarity">
    <text evidence="2 5">Belongs to the RecX family.</text>
</comment>
<dbReference type="RefSeq" id="WP_238977538.1">
    <property type="nucleotide sequence ID" value="NZ_JABFUC010000008.1"/>
</dbReference>
<dbReference type="Pfam" id="PF21981">
    <property type="entry name" value="RecX_HTH3"/>
    <property type="match status" value="1"/>
</dbReference>
<evidence type="ECO:0000256" key="3">
    <source>
        <dbReference type="ARBA" id="ARBA00018111"/>
    </source>
</evidence>
<dbReference type="InterPro" id="IPR053926">
    <property type="entry name" value="RecX_HTH_1st"/>
</dbReference>
<organism evidence="9 10">
    <name type="scientific">Billgrantia campisalis</name>
    <dbReference type="NCBI Taxonomy" id="74661"/>
    <lineage>
        <taxon>Bacteria</taxon>
        <taxon>Pseudomonadati</taxon>
        <taxon>Pseudomonadota</taxon>
        <taxon>Gammaproteobacteria</taxon>
        <taxon>Oceanospirillales</taxon>
        <taxon>Halomonadaceae</taxon>
        <taxon>Billgrantia</taxon>
    </lineage>
</organism>
<protein>
    <recommendedName>
        <fullName evidence="3 5">Regulatory protein RecX</fullName>
    </recommendedName>
</protein>
<dbReference type="EMBL" id="JABFUC010000008">
    <property type="protein sequence ID" value="MCG6658393.1"/>
    <property type="molecule type" value="Genomic_DNA"/>
</dbReference>
<evidence type="ECO:0000259" key="7">
    <source>
        <dbReference type="Pfam" id="PF21981"/>
    </source>
</evidence>
<dbReference type="InterPro" id="IPR003783">
    <property type="entry name" value="Regulatory_RecX"/>
</dbReference>
<dbReference type="InterPro" id="IPR036388">
    <property type="entry name" value="WH-like_DNA-bd_sf"/>
</dbReference>
<evidence type="ECO:0000256" key="2">
    <source>
        <dbReference type="ARBA" id="ARBA00009695"/>
    </source>
</evidence>
<keyword evidence="10" id="KW-1185">Reference proteome</keyword>
<accession>A0ABS9P9E7</accession>
<evidence type="ECO:0000256" key="4">
    <source>
        <dbReference type="ARBA" id="ARBA00022490"/>
    </source>
</evidence>
<evidence type="ECO:0000313" key="10">
    <source>
        <dbReference type="Proteomes" id="UP000814385"/>
    </source>
</evidence>
<comment type="subcellular location">
    <subcellularLocation>
        <location evidence="1 5">Cytoplasm</location>
    </subcellularLocation>
</comment>
<dbReference type="PANTHER" id="PTHR33602:SF1">
    <property type="entry name" value="REGULATORY PROTEIN RECX FAMILY PROTEIN"/>
    <property type="match status" value="1"/>
</dbReference>
<dbReference type="InterPro" id="IPR053924">
    <property type="entry name" value="RecX_HTH_2nd"/>
</dbReference>
<evidence type="ECO:0000256" key="5">
    <source>
        <dbReference type="HAMAP-Rule" id="MF_01114"/>
    </source>
</evidence>
<feature type="domain" description="RecX third three-helical" evidence="7">
    <location>
        <begin position="109"/>
        <end position="153"/>
    </location>
</feature>
<name>A0ABS9P9E7_9GAMM</name>
<dbReference type="PANTHER" id="PTHR33602">
    <property type="entry name" value="REGULATORY PROTEIN RECX FAMILY PROTEIN"/>
    <property type="match status" value="1"/>
</dbReference>
<evidence type="ECO:0000256" key="1">
    <source>
        <dbReference type="ARBA" id="ARBA00004496"/>
    </source>
</evidence>
<dbReference type="HAMAP" id="MF_01114">
    <property type="entry name" value="RecX"/>
    <property type="match status" value="1"/>
</dbReference>
<dbReference type="Proteomes" id="UP000814385">
    <property type="component" value="Unassembled WGS sequence"/>
</dbReference>
<keyword evidence="4 5" id="KW-0963">Cytoplasm</keyword>
<dbReference type="Pfam" id="PF02631">
    <property type="entry name" value="RecX_HTH2"/>
    <property type="match status" value="1"/>
</dbReference>
<reference evidence="9 10" key="1">
    <citation type="submission" date="2020-05" db="EMBL/GenBank/DDBJ databases">
        <title>Comparative genomic analysis of denitrifying bacteria from Halomonas genus.</title>
        <authorList>
            <person name="Wang L."/>
            <person name="Shao Z."/>
        </authorList>
    </citation>
    <scope>NUCLEOTIDE SEQUENCE [LARGE SCALE GENOMIC DNA]</scope>
    <source>
        <strain evidence="9 10">A4</strain>
    </source>
</reference>
<feature type="domain" description="RecX second three-helical" evidence="6">
    <location>
        <begin position="59"/>
        <end position="98"/>
    </location>
</feature>
<comment type="function">
    <text evidence="5">Modulates RecA activity.</text>
</comment>
<sequence length="160" mass="17679">MSNGTAGNPEPTPRNDAVRLLARREYSRAELKERLAARGHEPAAIAACLDALAEQGLQSDARFAESFLRSRVARGQGPLKIRGELARRGVDRDTARAAFAELEQGGELDWFALAADALARRFSTPGDTPRERARRERFLAGRGFDSEQLRHALDHAWDDA</sequence>
<feature type="domain" description="RecX first three-helical" evidence="8">
    <location>
        <begin position="14"/>
        <end position="50"/>
    </location>
</feature>
<dbReference type="InterPro" id="IPR053925">
    <property type="entry name" value="RecX_HTH_3rd"/>
</dbReference>
<gene>
    <name evidence="5" type="primary">recX</name>
    <name evidence="9" type="ORF">HOP52_11570</name>
</gene>
<dbReference type="Pfam" id="PF21982">
    <property type="entry name" value="RecX_HTH1"/>
    <property type="match status" value="1"/>
</dbReference>
<evidence type="ECO:0000259" key="8">
    <source>
        <dbReference type="Pfam" id="PF21982"/>
    </source>
</evidence>
<proteinExistence type="inferred from homology"/>
<evidence type="ECO:0000259" key="6">
    <source>
        <dbReference type="Pfam" id="PF02631"/>
    </source>
</evidence>
<comment type="caution">
    <text evidence="9">The sequence shown here is derived from an EMBL/GenBank/DDBJ whole genome shotgun (WGS) entry which is preliminary data.</text>
</comment>
<dbReference type="Gene3D" id="1.10.10.10">
    <property type="entry name" value="Winged helix-like DNA-binding domain superfamily/Winged helix DNA-binding domain"/>
    <property type="match status" value="3"/>
</dbReference>